<feature type="compositionally biased region" description="Basic and acidic residues" evidence="1">
    <location>
        <begin position="294"/>
        <end position="303"/>
    </location>
</feature>
<evidence type="ECO:0000259" key="2">
    <source>
        <dbReference type="Pfam" id="PF10505"/>
    </source>
</evidence>
<proteinExistence type="predicted"/>
<sequence>MIKFINSTKNSVNVLQMKEYNHYEFLKLKLSSEHLEFQKFLQNAARSCAEDYDVLCADATRYIQEMIKSCQAYVKNYPERYYVHGMTSILGGKFIPDLSLNLEKCLLKLGSTTFVKVKFPTDDILLPTPYSKVSQTMPPVKKAGRLHKSVTSDPNISKLVSKYRPQVVLTMQALYTLLNNHGPVYSEQWEIPIRVETNDGKGDKPSKVVYVDSPLPKKVLSTRQKSQIFHEVILDQLMRKNSNVFLKAVTLDRGEMERLADKMFADRKLACGSNEVDFENDVTQLETFGSMEIDNSKSDDRSQDIPSQPSIKFQLDKGKEPVNNTPRVKLEKTERSFQESDMSETSFKSQREVKSFTSDDSLCDSDEDRLVIDDDCTRSIKMSPFHPFSSVRGTATSSPAQVVQKLPKKTCNKISSDADPLGQILKMQTNLLKPGMKKMEHKSTENVEKNEQLSQSPAHCHPAVVLSSDSPQETTRKENARHPKVLLSTELLALEEDETEYKVEADENLIYKLFSLDDMLLLLQSTVQTVLTKRKRGPAKTPRLQVPVFVLTKMDYQYCYGVESLTESESCRLWTESLVHSNCTFYVGHVDAFTSKFFMLEEVPAQKLNEKISTFKPAICLNILRHILKWLTCSLDDGSYLLSHASKDSSVCLYKTGTDKTSGTYNLHEAHSNPPKAPSSLSVPWVPLNPNLLLSYHIHHGRPPCTFPPVPVVNTGNPKMNPPKKNPSTEKGSSQLKLNLQKATKNAKKKAKNKQRKLKAKMKMLREQAASQGNT</sequence>
<protein>
    <recommendedName>
        <fullName evidence="2">Little elongation complex subunit 2 C-terminal domain-containing protein</fullName>
    </recommendedName>
</protein>
<feature type="compositionally biased region" description="Basic residues" evidence="1">
    <location>
        <begin position="745"/>
        <end position="763"/>
    </location>
</feature>
<feature type="region of interest" description="Disordered" evidence="1">
    <location>
        <begin position="290"/>
        <end position="352"/>
    </location>
</feature>
<dbReference type="Pfam" id="PF10505">
    <property type="entry name" value="NARG2_C"/>
    <property type="match status" value="1"/>
</dbReference>
<dbReference type="GO" id="GO:0042795">
    <property type="term" value="P:snRNA transcription by RNA polymerase II"/>
    <property type="evidence" value="ECO:0007669"/>
    <property type="project" value="TreeGrafter"/>
</dbReference>
<organism evidence="3 4">
    <name type="scientific">Pyxicephalus adspersus</name>
    <name type="common">African bullfrog</name>
    <dbReference type="NCBI Taxonomy" id="30357"/>
    <lineage>
        <taxon>Eukaryota</taxon>
        <taxon>Metazoa</taxon>
        <taxon>Chordata</taxon>
        <taxon>Craniata</taxon>
        <taxon>Vertebrata</taxon>
        <taxon>Euteleostomi</taxon>
        <taxon>Amphibia</taxon>
        <taxon>Batrachia</taxon>
        <taxon>Anura</taxon>
        <taxon>Neobatrachia</taxon>
        <taxon>Ranoidea</taxon>
        <taxon>Pyxicephalidae</taxon>
        <taxon>Pyxicephalinae</taxon>
        <taxon>Pyxicephalus</taxon>
    </lineage>
</organism>
<feature type="compositionally biased region" description="Basic and acidic residues" evidence="1">
    <location>
        <begin position="328"/>
        <end position="338"/>
    </location>
</feature>
<dbReference type="GO" id="GO:0008023">
    <property type="term" value="C:transcription elongation factor complex"/>
    <property type="evidence" value="ECO:0007669"/>
    <property type="project" value="InterPro"/>
</dbReference>
<feature type="domain" description="Little elongation complex subunit 2 C-terminal" evidence="2">
    <location>
        <begin position="500"/>
        <end position="709"/>
    </location>
</feature>
<feature type="region of interest" description="Disordered" evidence="1">
    <location>
        <begin position="712"/>
        <end position="775"/>
    </location>
</feature>
<gene>
    <name evidence="3" type="ORF">GDO54_007420</name>
</gene>
<dbReference type="GO" id="GO:0042796">
    <property type="term" value="P:snRNA transcription by RNA polymerase III"/>
    <property type="evidence" value="ECO:0007669"/>
    <property type="project" value="TreeGrafter"/>
</dbReference>
<feature type="compositionally biased region" description="Polar residues" evidence="1">
    <location>
        <begin position="339"/>
        <end position="348"/>
    </location>
</feature>
<evidence type="ECO:0000313" key="3">
    <source>
        <dbReference type="EMBL" id="DBA31611.1"/>
    </source>
</evidence>
<accession>A0AAV3B337</accession>
<keyword evidence="4" id="KW-1185">Reference proteome</keyword>
<dbReference type="PANTHER" id="PTHR14633">
    <property type="entry name" value="LITTLE ELONGATION COMPLEX SUBUNIT 2"/>
    <property type="match status" value="1"/>
</dbReference>
<name>A0AAV3B337_PYXAD</name>
<dbReference type="AlphaFoldDB" id="A0AAV3B337"/>
<feature type="compositionally biased region" description="Low complexity" evidence="1">
    <location>
        <begin position="735"/>
        <end position="744"/>
    </location>
</feature>
<dbReference type="PANTHER" id="PTHR14633:SF3">
    <property type="entry name" value="LITTLE ELONGATION COMPLEX SUBUNIT 2"/>
    <property type="match status" value="1"/>
</dbReference>
<evidence type="ECO:0000313" key="4">
    <source>
        <dbReference type="Proteomes" id="UP001181693"/>
    </source>
</evidence>
<reference evidence="3" key="1">
    <citation type="thesis" date="2020" institute="ProQuest LLC" country="789 East Eisenhower Parkway, Ann Arbor, MI, USA">
        <title>Comparative Genomics and Chromosome Evolution.</title>
        <authorList>
            <person name="Mudd A.B."/>
        </authorList>
    </citation>
    <scope>NUCLEOTIDE SEQUENCE</scope>
    <source>
        <strain evidence="3">1538</strain>
        <tissue evidence="3">Blood</tissue>
    </source>
</reference>
<dbReference type="GO" id="GO:0045945">
    <property type="term" value="P:positive regulation of transcription by RNA polymerase III"/>
    <property type="evidence" value="ECO:0007669"/>
    <property type="project" value="TreeGrafter"/>
</dbReference>
<dbReference type="Proteomes" id="UP001181693">
    <property type="component" value="Unassembled WGS sequence"/>
</dbReference>
<comment type="caution">
    <text evidence="3">The sequence shown here is derived from an EMBL/GenBank/DDBJ whole genome shotgun (WGS) entry which is preliminary data.</text>
</comment>
<dbReference type="EMBL" id="DYDO01000002">
    <property type="protein sequence ID" value="DBA31611.1"/>
    <property type="molecule type" value="Genomic_DNA"/>
</dbReference>
<evidence type="ECO:0000256" key="1">
    <source>
        <dbReference type="SAM" id="MobiDB-lite"/>
    </source>
</evidence>
<dbReference type="InterPro" id="IPR019535">
    <property type="entry name" value="ICE2_C"/>
</dbReference>